<dbReference type="Gene3D" id="1.20.910.10">
    <property type="entry name" value="Heme oxygenase-like"/>
    <property type="match status" value="1"/>
</dbReference>
<evidence type="ECO:0000313" key="5">
    <source>
        <dbReference type="Proteomes" id="UP000094112"/>
    </source>
</evidence>
<dbReference type="InterPro" id="IPR026285">
    <property type="entry name" value="TenA_E"/>
</dbReference>
<keyword evidence="5" id="KW-1185">Reference proteome</keyword>
<accession>A0A1E3P5E3</accession>
<proteinExistence type="predicted"/>
<feature type="binding site" evidence="2">
    <location>
        <position position="45"/>
    </location>
    <ligand>
        <name>substrate</name>
    </ligand>
</feature>
<dbReference type="STRING" id="683960.A0A1E3P5E3"/>
<dbReference type="InterPro" id="IPR016084">
    <property type="entry name" value="Haem_Oase-like_multi-hlx"/>
</dbReference>
<protein>
    <recommendedName>
        <fullName evidence="3">Thiaminase-2/PQQC domain-containing protein</fullName>
    </recommendedName>
</protein>
<name>A0A1E3P5E3_WICAA</name>
<evidence type="ECO:0000256" key="2">
    <source>
        <dbReference type="PIRSR" id="PIRSR003170-2"/>
    </source>
</evidence>
<feature type="binding site" evidence="2">
    <location>
        <position position="83"/>
    </location>
    <ligand>
        <name>substrate</name>
    </ligand>
</feature>
<dbReference type="Proteomes" id="UP000094112">
    <property type="component" value="Unassembled WGS sequence"/>
</dbReference>
<dbReference type="PIRSF" id="PIRSF003170">
    <property type="entry name" value="Pet18p"/>
    <property type="match status" value="1"/>
</dbReference>
<evidence type="ECO:0000259" key="3">
    <source>
        <dbReference type="Pfam" id="PF03070"/>
    </source>
</evidence>
<feature type="domain" description="Thiaminase-2/PQQC" evidence="3">
    <location>
        <begin position="14"/>
        <end position="213"/>
    </location>
</feature>
<reference evidence="4 5" key="1">
    <citation type="journal article" date="2016" name="Proc. Natl. Acad. Sci. U.S.A.">
        <title>Comparative genomics of biotechnologically important yeasts.</title>
        <authorList>
            <person name="Riley R."/>
            <person name="Haridas S."/>
            <person name="Wolfe K.H."/>
            <person name="Lopes M.R."/>
            <person name="Hittinger C.T."/>
            <person name="Goeker M."/>
            <person name="Salamov A.A."/>
            <person name="Wisecaver J.H."/>
            <person name="Long T.M."/>
            <person name="Calvey C.H."/>
            <person name="Aerts A.L."/>
            <person name="Barry K.W."/>
            <person name="Choi C."/>
            <person name="Clum A."/>
            <person name="Coughlan A.Y."/>
            <person name="Deshpande S."/>
            <person name="Douglass A.P."/>
            <person name="Hanson S.J."/>
            <person name="Klenk H.-P."/>
            <person name="LaButti K.M."/>
            <person name="Lapidus A."/>
            <person name="Lindquist E.A."/>
            <person name="Lipzen A.M."/>
            <person name="Meier-Kolthoff J.P."/>
            <person name="Ohm R.A."/>
            <person name="Otillar R.P."/>
            <person name="Pangilinan J.L."/>
            <person name="Peng Y."/>
            <person name="Rokas A."/>
            <person name="Rosa C.A."/>
            <person name="Scheuner C."/>
            <person name="Sibirny A.A."/>
            <person name="Slot J.C."/>
            <person name="Stielow J.B."/>
            <person name="Sun H."/>
            <person name="Kurtzman C.P."/>
            <person name="Blackwell M."/>
            <person name="Grigoriev I.V."/>
            <person name="Jeffries T.W."/>
        </authorList>
    </citation>
    <scope>NUCLEOTIDE SEQUENCE [LARGE SCALE GENOMIC DNA]</scope>
    <source>
        <strain evidence="5">ATCC 58044 / CBS 1984 / NCYC 433 / NRRL Y-366-8</strain>
    </source>
</reference>
<dbReference type="SUPFAM" id="SSF48613">
    <property type="entry name" value="Heme oxygenase-like"/>
    <property type="match status" value="1"/>
</dbReference>
<dbReference type="InterPro" id="IPR050967">
    <property type="entry name" value="Thiamine_Salvage_TenA"/>
</dbReference>
<dbReference type="PANTHER" id="PTHR43198:SF2">
    <property type="entry name" value="SI:CH1073-67J19.1-RELATED"/>
    <property type="match status" value="1"/>
</dbReference>
<gene>
    <name evidence="4" type="ORF">WICANDRAFT_29157</name>
</gene>
<dbReference type="CDD" id="cd19358">
    <property type="entry name" value="TenA_E_Spr0628-like"/>
    <property type="match status" value="1"/>
</dbReference>
<dbReference type="Pfam" id="PF03070">
    <property type="entry name" value="TENA_THI-4"/>
    <property type="match status" value="1"/>
</dbReference>
<dbReference type="AlphaFoldDB" id="A0A1E3P5E3"/>
<organism evidence="4 5">
    <name type="scientific">Wickerhamomyces anomalus (strain ATCC 58044 / CBS 1984 / NCYC 433 / NRRL Y-366-8)</name>
    <name type="common">Yeast</name>
    <name type="synonym">Hansenula anomala</name>
    <dbReference type="NCBI Taxonomy" id="683960"/>
    <lineage>
        <taxon>Eukaryota</taxon>
        <taxon>Fungi</taxon>
        <taxon>Dikarya</taxon>
        <taxon>Ascomycota</taxon>
        <taxon>Saccharomycotina</taxon>
        <taxon>Saccharomycetes</taxon>
        <taxon>Phaffomycetales</taxon>
        <taxon>Wickerhamomycetaceae</taxon>
        <taxon>Wickerhamomyces</taxon>
    </lineage>
</organism>
<dbReference type="InterPro" id="IPR004305">
    <property type="entry name" value="Thiaminase-2/PQQC"/>
</dbReference>
<evidence type="ECO:0000256" key="1">
    <source>
        <dbReference type="PIRSR" id="PIRSR003170-1"/>
    </source>
</evidence>
<dbReference type="PANTHER" id="PTHR43198">
    <property type="entry name" value="BIFUNCTIONAL TH2 PROTEIN"/>
    <property type="match status" value="1"/>
</dbReference>
<dbReference type="GeneID" id="30198827"/>
<feature type="active site" description="Proton donor" evidence="1">
    <location>
        <position position="204"/>
    </location>
</feature>
<dbReference type="GO" id="GO:0006772">
    <property type="term" value="P:thiamine metabolic process"/>
    <property type="evidence" value="ECO:0007669"/>
    <property type="project" value="UniProtKB-ARBA"/>
</dbReference>
<dbReference type="GO" id="GO:0005829">
    <property type="term" value="C:cytosol"/>
    <property type="evidence" value="ECO:0007669"/>
    <property type="project" value="TreeGrafter"/>
</dbReference>
<dbReference type="OrthoDB" id="37730at2759"/>
<feature type="binding site" evidence="2">
    <location>
        <position position="138"/>
    </location>
    <ligand>
        <name>substrate</name>
    </ligand>
</feature>
<evidence type="ECO:0000313" key="4">
    <source>
        <dbReference type="EMBL" id="ODQ60686.1"/>
    </source>
</evidence>
<dbReference type="EMBL" id="KV454209">
    <property type="protein sequence ID" value="ODQ60686.1"/>
    <property type="molecule type" value="Genomic_DNA"/>
</dbReference>
<sequence>MSTFSQYLLDKYSDIFTKATTHSFTTELCKGTLPDDKLLLYLIQDLKFFQVGIRLTCKLASLCDSDPEQITLAKQIGFFANDENDYFQICIKQLSEHTKIDQSVLLPQVETYVAYLRNLLVSNNYSYKQLVTAHYLMEEVYLKWADDAIDQGIIPANIEWKHKEWIDLHSGEGFSTWVKFLKDEVDRVGDETCEQIFVDMCKLEFEFFDACYNYNF</sequence>
<dbReference type="RefSeq" id="XP_019039893.1">
    <property type="nucleotide sequence ID" value="XM_019181581.1"/>
</dbReference>